<evidence type="ECO:0008006" key="3">
    <source>
        <dbReference type="Google" id="ProtNLM"/>
    </source>
</evidence>
<evidence type="ECO:0000313" key="2">
    <source>
        <dbReference type="Proteomes" id="UP000694018"/>
    </source>
</evidence>
<reference evidence="1" key="1">
    <citation type="journal article" date="2021" name="Environ. Microbiol.">
        <title>New insights into the diversity and evolution of the archaeal mobilome from three complete genomes of Saccharolobus shibatae.</title>
        <authorList>
            <person name="Medvedeva S."/>
            <person name="Brandt D."/>
            <person name="Cvirkaite-Krupovic V."/>
            <person name="Liu Y."/>
            <person name="Severinov K."/>
            <person name="Ishino S."/>
            <person name="Ishino Y."/>
            <person name="Prangishvili D."/>
            <person name="Kalinowski J."/>
            <person name="Krupovic M."/>
        </authorList>
    </citation>
    <scope>NUCLEOTIDE SEQUENCE</scope>
    <source>
        <strain evidence="1">B12</strain>
    </source>
</reference>
<dbReference type="Proteomes" id="UP000694018">
    <property type="component" value="Chromosome"/>
</dbReference>
<proteinExistence type="predicted"/>
<dbReference type="Pfam" id="PF06626">
    <property type="entry name" value="DUF1152"/>
    <property type="match status" value="1"/>
</dbReference>
<dbReference type="RefSeq" id="WP_218267286.1">
    <property type="nucleotide sequence ID" value="NZ_CP077717.1"/>
</dbReference>
<evidence type="ECO:0000313" key="1">
    <source>
        <dbReference type="EMBL" id="QXJ28354.1"/>
    </source>
</evidence>
<accession>A0A8F5BN52</accession>
<dbReference type="AlphaFoldDB" id="A0A8F5BN52"/>
<sequence length="335" mass="36711">MKAFVFGIGGGGDIVSAIVAYSYLRKLGYNVLLGAVVWERYVEDPIPGPICFDDLRNAILVNQGLYKVNKDTYAIRGSRQVVPQLVRVIRSLELDGAYGICNKSGAMGLYSSLKEFVNREKIDLIVGVDAGGDVLAKGCEETLGSPLIDFISLASLVKLEEDGYNVMLGVIGSGSDGELQYDYFLKRISEIASLNGLLDIKGYDRETASRVERVLNEVNTEASKIPFEAFKGLYGDIPIRNGTRNVFVTPVSAIMFFLDPIKVAETSPLYSLVKDSSSIDDANKNLNEVGIYTEYNFEIDLYCQFGLNASHASAYDVSKIRAEGRRKLGGVKIKC</sequence>
<gene>
    <name evidence="1" type="ORF">J5U23_01223</name>
</gene>
<dbReference type="PIRSF" id="PIRSF029122">
    <property type="entry name" value="DUF1152"/>
    <property type="match status" value="1"/>
</dbReference>
<dbReference type="OrthoDB" id="275458at2157"/>
<dbReference type="EMBL" id="CP077717">
    <property type="protein sequence ID" value="QXJ28354.1"/>
    <property type="molecule type" value="Genomic_DNA"/>
</dbReference>
<dbReference type="KEGG" id="sshi:J5U23_01223"/>
<protein>
    <recommendedName>
        <fullName evidence="3">DUF1152 domain-containing protein</fullName>
    </recommendedName>
</protein>
<name>A0A8F5BN52_SACSH</name>
<dbReference type="InterPro" id="IPR010581">
    <property type="entry name" value="DUF1152"/>
</dbReference>
<dbReference type="GeneID" id="65562815"/>
<organism evidence="1 2">
    <name type="scientific">Saccharolobus shibatae (strain ATCC 51178 / DSM 5389 / JCM 8931 / NBRC 15437 / B12)</name>
    <name type="common">Sulfolobus shibatae</name>
    <dbReference type="NCBI Taxonomy" id="523848"/>
    <lineage>
        <taxon>Archaea</taxon>
        <taxon>Thermoproteota</taxon>
        <taxon>Thermoprotei</taxon>
        <taxon>Sulfolobales</taxon>
        <taxon>Sulfolobaceae</taxon>
        <taxon>Saccharolobus</taxon>
    </lineage>
</organism>